<dbReference type="PANTHER" id="PTHR23513:SF6">
    <property type="entry name" value="MAJOR FACILITATOR SUPERFAMILY ASSOCIATED DOMAIN-CONTAINING PROTEIN"/>
    <property type="match status" value="1"/>
</dbReference>
<dbReference type="EMBL" id="JACHDO010000001">
    <property type="protein sequence ID" value="MBB5489372.1"/>
    <property type="molecule type" value="Genomic_DNA"/>
</dbReference>
<comment type="subcellular location">
    <subcellularLocation>
        <location evidence="1">Cell membrane</location>
        <topology evidence="1">Multi-pass membrane protein</topology>
    </subcellularLocation>
</comment>
<feature type="transmembrane region" description="Helical" evidence="6">
    <location>
        <begin position="108"/>
        <end position="136"/>
    </location>
</feature>
<dbReference type="GO" id="GO:0022857">
    <property type="term" value="F:transmembrane transporter activity"/>
    <property type="evidence" value="ECO:0007669"/>
    <property type="project" value="InterPro"/>
</dbReference>
<evidence type="ECO:0000256" key="2">
    <source>
        <dbReference type="ARBA" id="ARBA00022475"/>
    </source>
</evidence>
<keyword evidence="2" id="KW-1003">Cell membrane</keyword>
<dbReference type="Gene3D" id="1.20.1250.20">
    <property type="entry name" value="MFS general substrate transporter like domains"/>
    <property type="match status" value="1"/>
</dbReference>
<feature type="transmembrane region" description="Helical" evidence="6">
    <location>
        <begin position="265"/>
        <end position="285"/>
    </location>
</feature>
<organism evidence="7 8">
    <name type="scientific">Nocardiopsis metallicus</name>
    <dbReference type="NCBI Taxonomy" id="179819"/>
    <lineage>
        <taxon>Bacteria</taxon>
        <taxon>Bacillati</taxon>
        <taxon>Actinomycetota</taxon>
        <taxon>Actinomycetes</taxon>
        <taxon>Streptosporangiales</taxon>
        <taxon>Nocardiopsidaceae</taxon>
        <taxon>Nocardiopsis</taxon>
    </lineage>
</organism>
<evidence type="ECO:0000313" key="8">
    <source>
        <dbReference type="Proteomes" id="UP000579647"/>
    </source>
</evidence>
<dbReference type="SUPFAM" id="SSF103473">
    <property type="entry name" value="MFS general substrate transporter"/>
    <property type="match status" value="1"/>
</dbReference>
<name>A0A840VZY6_9ACTN</name>
<evidence type="ECO:0000256" key="3">
    <source>
        <dbReference type="ARBA" id="ARBA00022692"/>
    </source>
</evidence>
<feature type="transmembrane region" description="Helical" evidence="6">
    <location>
        <begin position="173"/>
        <end position="193"/>
    </location>
</feature>
<feature type="transmembrane region" description="Helical" evidence="6">
    <location>
        <begin position="228"/>
        <end position="253"/>
    </location>
</feature>
<feature type="transmembrane region" description="Helical" evidence="6">
    <location>
        <begin position="20"/>
        <end position="42"/>
    </location>
</feature>
<feature type="transmembrane region" description="Helical" evidence="6">
    <location>
        <begin position="48"/>
        <end position="73"/>
    </location>
</feature>
<dbReference type="RefSeq" id="WP_184361392.1">
    <property type="nucleotide sequence ID" value="NZ_BAAAKM010000010.1"/>
</dbReference>
<dbReference type="InterPro" id="IPR011701">
    <property type="entry name" value="MFS"/>
</dbReference>
<evidence type="ECO:0000256" key="6">
    <source>
        <dbReference type="SAM" id="Phobius"/>
    </source>
</evidence>
<keyword evidence="8" id="KW-1185">Reference proteome</keyword>
<keyword evidence="5 6" id="KW-0472">Membrane</keyword>
<evidence type="ECO:0000256" key="5">
    <source>
        <dbReference type="ARBA" id="ARBA00023136"/>
    </source>
</evidence>
<evidence type="ECO:0000256" key="4">
    <source>
        <dbReference type="ARBA" id="ARBA00022989"/>
    </source>
</evidence>
<dbReference type="InterPro" id="IPR036259">
    <property type="entry name" value="MFS_trans_sf"/>
</dbReference>
<feature type="transmembrane region" description="Helical" evidence="6">
    <location>
        <begin position="294"/>
        <end position="313"/>
    </location>
</feature>
<gene>
    <name evidence="7" type="ORF">HNR07_000509</name>
</gene>
<feature type="transmembrane region" description="Helical" evidence="6">
    <location>
        <begin position="385"/>
        <end position="407"/>
    </location>
</feature>
<reference evidence="7 8" key="1">
    <citation type="submission" date="2020-08" db="EMBL/GenBank/DDBJ databases">
        <title>Sequencing the genomes of 1000 actinobacteria strains.</title>
        <authorList>
            <person name="Klenk H.-P."/>
        </authorList>
    </citation>
    <scope>NUCLEOTIDE SEQUENCE [LARGE SCALE GENOMIC DNA]</scope>
    <source>
        <strain evidence="7 8">DSM 44598</strain>
    </source>
</reference>
<dbReference type="GO" id="GO:0005886">
    <property type="term" value="C:plasma membrane"/>
    <property type="evidence" value="ECO:0007669"/>
    <property type="project" value="UniProtKB-SubCell"/>
</dbReference>
<dbReference type="Proteomes" id="UP000579647">
    <property type="component" value="Unassembled WGS sequence"/>
</dbReference>
<dbReference type="PANTHER" id="PTHR23513">
    <property type="entry name" value="INTEGRAL MEMBRANE EFFLUX PROTEIN-RELATED"/>
    <property type="match status" value="1"/>
</dbReference>
<feature type="transmembrane region" description="Helical" evidence="6">
    <location>
        <begin position="319"/>
        <end position="339"/>
    </location>
</feature>
<accession>A0A840VZY6</accession>
<comment type="caution">
    <text evidence="7">The sequence shown here is derived from an EMBL/GenBank/DDBJ whole genome shotgun (WGS) entry which is preliminary data.</text>
</comment>
<proteinExistence type="predicted"/>
<protein>
    <submittedName>
        <fullName evidence="7">MFS family permease</fullName>
    </submittedName>
</protein>
<keyword evidence="4 6" id="KW-1133">Transmembrane helix</keyword>
<evidence type="ECO:0000313" key="7">
    <source>
        <dbReference type="EMBL" id="MBB5489372.1"/>
    </source>
</evidence>
<dbReference type="CDD" id="cd06173">
    <property type="entry name" value="MFS_MefA_like"/>
    <property type="match status" value="1"/>
</dbReference>
<dbReference type="AlphaFoldDB" id="A0A840VZY6"/>
<keyword evidence="3 6" id="KW-0812">Transmembrane</keyword>
<dbReference type="Pfam" id="PF07690">
    <property type="entry name" value="MFS_1"/>
    <property type="match status" value="1"/>
</dbReference>
<feature type="transmembrane region" description="Helical" evidence="6">
    <location>
        <begin position="148"/>
        <end position="167"/>
    </location>
</feature>
<evidence type="ECO:0000256" key="1">
    <source>
        <dbReference type="ARBA" id="ARBA00004651"/>
    </source>
</evidence>
<sequence length="420" mass="43445">MTTGAAAPSVLRSSDFRFMLSGRAASTAATAVTWVLLPLHVYDITGSATAAASMSAMNVVPFLLFGLFAGAYVDRLRPRTVMVVVEVVSALVLLLVPAVVLLSEPPFAVFLVIGFLASSAFVWFDVASSALVPAVAGPERVFQANGHLWMAATVVNAVAAPAGFFLLDRIGLAGAFLVIAGAYVVSAVLTSFLRAGRTAADGAQGKEGSRVGWSEILEGLRFIRSDRVVGVLTLAGAGIGISGGAVYSTIVVFSDLSLDLSTDDIRVGWIIAGCSVGALIAAVLTPRLRSLDPVLVSAVTLAVDVVLLVAYAWSPGWVVALFLLAGWNTAHTIAMIVSISVRQQRCPAHLQGRVNAVGRMAAWGAVPLGGGLCGVLIDLTGQAPVALTIMALPSLAAFGFVLCVVFVRRAESPDVSKENA</sequence>
<feature type="transmembrane region" description="Helical" evidence="6">
    <location>
        <begin position="360"/>
        <end position="379"/>
    </location>
</feature>
<feature type="transmembrane region" description="Helical" evidence="6">
    <location>
        <begin position="80"/>
        <end position="102"/>
    </location>
</feature>